<comment type="cofactor">
    <cofactor evidence="1">
        <name>FAD</name>
        <dbReference type="ChEBI" id="CHEBI:57692"/>
    </cofactor>
</comment>
<evidence type="ECO:0000259" key="8">
    <source>
        <dbReference type="Pfam" id="PF05199"/>
    </source>
</evidence>
<comment type="caution">
    <text evidence="9">The sequence shown here is derived from an EMBL/GenBank/DDBJ whole genome shotgun (WGS) entry which is preliminary data.</text>
</comment>
<dbReference type="Proteomes" id="UP000244162">
    <property type="component" value="Unassembled WGS sequence"/>
</dbReference>
<dbReference type="InterPro" id="IPR000172">
    <property type="entry name" value="GMC_OxRdtase_N"/>
</dbReference>
<evidence type="ECO:0000256" key="3">
    <source>
        <dbReference type="ARBA" id="ARBA00022630"/>
    </source>
</evidence>
<dbReference type="AlphaFoldDB" id="A0A2T5G051"/>
<dbReference type="GO" id="GO:0016614">
    <property type="term" value="F:oxidoreductase activity, acting on CH-OH group of donors"/>
    <property type="evidence" value="ECO:0007669"/>
    <property type="project" value="InterPro"/>
</dbReference>
<feature type="domain" description="Glucose-methanol-choline oxidoreductase N-terminal" evidence="6">
    <location>
        <begin position="204"/>
        <end position="283"/>
    </location>
</feature>
<comment type="similarity">
    <text evidence="2">Belongs to the GMC oxidoreductase family.</text>
</comment>
<keyword evidence="4" id="KW-0274">FAD</keyword>
<evidence type="ECO:0000256" key="5">
    <source>
        <dbReference type="ARBA" id="ARBA00023002"/>
    </source>
</evidence>
<dbReference type="InterPro" id="IPR036188">
    <property type="entry name" value="FAD/NAD-bd_sf"/>
</dbReference>
<evidence type="ECO:0000313" key="10">
    <source>
        <dbReference type="Proteomes" id="UP000244162"/>
    </source>
</evidence>
<dbReference type="InterPro" id="IPR051473">
    <property type="entry name" value="P2Ox-like"/>
</dbReference>
<dbReference type="Gene3D" id="3.50.50.60">
    <property type="entry name" value="FAD/NAD(P)-binding domain"/>
    <property type="match status" value="2"/>
</dbReference>
<keyword evidence="3" id="KW-0285">Flavoprotein</keyword>
<gene>
    <name evidence="9" type="ORF">CLG96_07330</name>
</gene>
<organism evidence="9 10">
    <name type="scientific">Sphingomonas oleivorans</name>
    <dbReference type="NCBI Taxonomy" id="1735121"/>
    <lineage>
        <taxon>Bacteria</taxon>
        <taxon>Pseudomonadati</taxon>
        <taxon>Pseudomonadota</taxon>
        <taxon>Alphaproteobacteria</taxon>
        <taxon>Sphingomonadales</taxon>
        <taxon>Sphingomonadaceae</taxon>
        <taxon>Sphingomonas</taxon>
    </lineage>
</organism>
<dbReference type="EMBL" id="NWBU01000005">
    <property type="protein sequence ID" value="PTQ12336.1"/>
    <property type="molecule type" value="Genomic_DNA"/>
</dbReference>
<dbReference type="Pfam" id="PF05199">
    <property type="entry name" value="GMC_oxred_C"/>
    <property type="match status" value="1"/>
</dbReference>
<feature type="domain" description="FAD-binding" evidence="7">
    <location>
        <begin position="35"/>
        <end position="68"/>
    </location>
</feature>
<evidence type="ECO:0000256" key="2">
    <source>
        <dbReference type="ARBA" id="ARBA00010790"/>
    </source>
</evidence>
<feature type="domain" description="Glucose-methanol-choline oxidoreductase C-terminal" evidence="8">
    <location>
        <begin position="416"/>
        <end position="541"/>
    </location>
</feature>
<evidence type="ECO:0000256" key="4">
    <source>
        <dbReference type="ARBA" id="ARBA00022827"/>
    </source>
</evidence>
<evidence type="ECO:0000256" key="1">
    <source>
        <dbReference type="ARBA" id="ARBA00001974"/>
    </source>
</evidence>
<name>A0A2T5G051_9SPHN</name>
<dbReference type="GO" id="GO:0071949">
    <property type="term" value="F:FAD binding"/>
    <property type="evidence" value="ECO:0007669"/>
    <property type="project" value="InterPro"/>
</dbReference>
<protein>
    <submittedName>
        <fullName evidence="9">Oxidoreductase</fullName>
    </submittedName>
</protein>
<dbReference type="OrthoDB" id="9798604at2"/>
<dbReference type="Pfam" id="PF00732">
    <property type="entry name" value="GMC_oxred_N"/>
    <property type="match status" value="1"/>
</dbReference>
<evidence type="ECO:0000259" key="6">
    <source>
        <dbReference type="Pfam" id="PF00732"/>
    </source>
</evidence>
<evidence type="ECO:0000313" key="9">
    <source>
        <dbReference type="EMBL" id="PTQ12336.1"/>
    </source>
</evidence>
<keyword evidence="5" id="KW-0560">Oxidoreductase</keyword>
<dbReference type="Pfam" id="PF01494">
    <property type="entry name" value="FAD_binding_3"/>
    <property type="match status" value="1"/>
</dbReference>
<reference evidence="9 10" key="1">
    <citation type="submission" date="2017-09" db="EMBL/GenBank/DDBJ databases">
        <title>Sphingomonas panjinensis sp.nov., isolated from oil-contaminated soil.</title>
        <authorList>
            <person name="Wang L."/>
            <person name="Chen L."/>
        </authorList>
    </citation>
    <scope>NUCLEOTIDE SEQUENCE [LARGE SCALE GENOMIC DNA]</scope>
    <source>
        <strain evidence="9 10">FW-11</strain>
    </source>
</reference>
<proteinExistence type="inferred from homology"/>
<dbReference type="InterPro" id="IPR007867">
    <property type="entry name" value="GMC_OxRtase_C"/>
</dbReference>
<dbReference type="PANTHER" id="PTHR42784:SF1">
    <property type="entry name" value="PYRANOSE 2-OXIDASE"/>
    <property type="match status" value="1"/>
</dbReference>
<dbReference type="InterPro" id="IPR002938">
    <property type="entry name" value="FAD-bd"/>
</dbReference>
<dbReference type="PANTHER" id="PTHR42784">
    <property type="entry name" value="PYRANOSE 2-OXIDASE"/>
    <property type="match status" value="1"/>
</dbReference>
<sequence length="555" mass="61755">MGGKIDGSDPVFARRRGPLAMMIDARSLPVGTKIRTAVCIVGAGPAGITISRELSRLGIENCLVEAGGLDFSAESQSHYLGEVEYSPYDLVTTRTRHFGGSSNCWAGWSRPFDEIDMEARFWVPNSGWPIGLDVLKPYYPRANEALQLPDAPYDLSYWAEHGQAHDAPLIQFNGSGLTNVISQLSPPTRFGFVYRHELSRSGLSRVLLHATASEIVTNEDGTRATGVRINTAADRTIGVEAGIVVLALGGIENARLLLLSRKARPAGLGNDHDVVGRYFMDHPRIRMGRLYLQAPRSYSRFYDVTYYYGNRRFARAGTQPAASIGFSREVQRERELLQCHIGFIGSYLFESSPRVDSGKRLYKALTRNNTEPLALADVRSAVIGLPLSSTAWLARQTRSRRLTHHFELQSVLEAAPDPDNRVTLNGDRDRFGINRVKLRWKVGEMEKRSHQTAIALLGREVEALGIGRVEMEPEQWGDDWDRSVMTTWHHMGTTRMHQDPRKGVVDEHCRVHSVANLYIAGSSVFTTGGGNMPTINIIALALRLAERLKNVHIAR</sequence>
<accession>A0A2T5G051</accession>
<dbReference type="SUPFAM" id="SSF51905">
    <property type="entry name" value="FAD/NAD(P)-binding domain"/>
    <property type="match status" value="1"/>
</dbReference>
<keyword evidence="10" id="KW-1185">Reference proteome</keyword>
<evidence type="ECO:0000259" key="7">
    <source>
        <dbReference type="Pfam" id="PF01494"/>
    </source>
</evidence>